<reference evidence="3 4" key="1">
    <citation type="journal article" date="2008" name="Proc. Natl. Acad. Sci. U.S.A.">
        <title>Niche adaptation and genome expansion in the chlorophyll d-producing cyanobacterium Acaryochloris marina.</title>
        <authorList>
            <person name="Swingley W.D."/>
            <person name="Chen M."/>
            <person name="Cheung P.C."/>
            <person name="Conrad A.L."/>
            <person name="Dejesa L.C."/>
            <person name="Hao J."/>
            <person name="Honchak B.M."/>
            <person name="Karbach L.E."/>
            <person name="Kurdoglu A."/>
            <person name="Lahiri S."/>
            <person name="Mastrian S.D."/>
            <person name="Miyashita H."/>
            <person name="Page L."/>
            <person name="Ramakrishna P."/>
            <person name="Satoh S."/>
            <person name="Sattley W.M."/>
            <person name="Shimada Y."/>
            <person name="Taylor H.L."/>
            <person name="Tomo T."/>
            <person name="Tsuchiya T."/>
            <person name="Wang Z.T."/>
            <person name="Raymond J."/>
            <person name="Mimuro M."/>
            <person name="Blankenship R.E."/>
            <person name="Touchman J.W."/>
        </authorList>
    </citation>
    <scope>NUCLEOTIDE SEQUENCE [LARGE SCALE GENOMIC DNA]</scope>
    <source>
        <strain evidence="4">MBIC 11017</strain>
    </source>
</reference>
<dbReference type="InterPro" id="IPR013216">
    <property type="entry name" value="Methyltransf_11"/>
</dbReference>
<dbReference type="Pfam" id="PF08241">
    <property type="entry name" value="Methyltransf_11"/>
    <property type="match status" value="1"/>
</dbReference>
<dbReference type="SUPFAM" id="SSF53335">
    <property type="entry name" value="S-adenosyl-L-methionine-dependent methyltransferases"/>
    <property type="match status" value="1"/>
</dbReference>
<dbReference type="HOGENOM" id="CLU_097932_0_0_3"/>
<dbReference type="Proteomes" id="UP000000268">
    <property type="component" value="Chromosome"/>
</dbReference>
<dbReference type="GO" id="GO:0008757">
    <property type="term" value="F:S-adenosylmethionine-dependent methyltransferase activity"/>
    <property type="evidence" value="ECO:0007669"/>
    <property type="project" value="InterPro"/>
</dbReference>
<protein>
    <recommendedName>
        <fullName evidence="2">Methyltransferase type 11 domain-containing protein</fullName>
    </recommendedName>
</protein>
<proteinExistence type="predicted"/>
<gene>
    <name evidence="3" type="ordered locus">AM1_0367</name>
</gene>
<dbReference type="InterPro" id="IPR029063">
    <property type="entry name" value="SAM-dependent_MTases_sf"/>
</dbReference>
<sequence>MRKTNIITQCRTRAASRRSKIIGNHYPEFNISGYTSVDGTVEFYSRINSLLNNSMVVLDFGAGRGSWKEDYSCPYRKSLHDLQGKVKKIVGCDIDEAIYDNPTVDEKVVIKIGEKLPFDDNSFDLIISDFTFEHIENENEIAQEFTRILKAGGWICARTPNKYNYVYILIQLIRNSWHEQILKYVQPLRNEIDVFPTMYRMNSARKIDILFPDDKYENYTYYFNSEPAYFFNNSFLFFIMKIIDSFLPFYLKNNLFIFLKKEI</sequence>
<dbReference type="RefSeq" id="WP_012161036.1">
    <property type="nucleotide sequence ID" value="NC_009925.1"/>
</dbReference>
<dbReference type="KEGG" id="amr:AM1_0367"/>
<organism evidence="3 4">
    <name type="scientific">Acaryochloris marina (strain MBIC 11017)</name>
    <dbReference type="NCBI Taxonomy" id="329726"/>
    <lineage>
        <taxon>Bacteria</taxon>
        <taxon>Bacillati</taxon>
        <taxon>Cyanobacteriota</taxon>
        <taxon>Cyanophyceae</taxon>
        <taxon>Acaryochloridales</taxon>
        <taxon>Acaryochloridaceae</taxon>
        <taxon>Acaryochloris</taxon>
    </lineage>
</organism>
<dbReference type="PANTHER" id="PTHR43591">
    <property type="entry name" value="METHYLTRANSFERASE"/>
    <property type="match status" value="1"/>
</dbReference>
<dbReference type="AlphaFoldDB" id="B0C9Y6"/>
<feature type="domain" description="Methyltransferase type 11" evidence="2">
    <location>
        <begin position="80"/>
        <end position="156"/>
    </location>
</feature>
<evidence type="ECO:0000256" key="1">
    <source>
        <dbReference type="SAM" id="Phobius"/>
    </source>
</evidence>
<dbReference type="PANTHER" id="PTHR43591:SF24">
    <property type="entry name" value="2-METHOXY-6-POLYPRENYL-1,4-BENZOQUINOL METHYLASE, MITOCHONDRIAL"/>
    <property type="match status" value="1"/>
</dbReference>
<feature type="transmembrane region" description="Helical" evidence="1">
    <location>
        <begin position="229"/>
        <end position="251"/>
    </location>
</feature>
<name>B0C9Y6_ACAM1</name>
<evidence type="ECO:0000313" key="4">
    <source>
        <dbReference type="Proteomes" id="UP000000268"/>
    </source>
</evidence>
<accession>B0C9Y6</accession>
<keyword evidence="1" id="KW-0472">Membrane</keyword>
<dbReference type="STRING" id="329726.AM1_0367"/>
<evidence type="ECO:0000313" key="3">
    <source>
        <dbReference type="EMBL" id="ABW25426.1"/>
    </source>
</evidence>
<dbReference type="eggNOG" id="COG2226">
    <property type="taxonomic scope" value="Bacteria"/>
</dbReference>
<keyword evidence="1" id="KW-0812">Transmembrane</keyword>
<dbReference type="OrthoDB" id="9804312at2"/>
<keyword evidence="1" id="KW-1133">Transmembrane helix</keyword>
<dbReference type="CDD" id="cd02440">
    <property type="entry name" value="AdoMet_MTases"/>
    <property type="match status" value="1"/>
</dbReference>
<dbReference type="Gene3D" id="3.40.50.150">
    <property type="entry name" value="Vaccinia Virus protein VP39"/>
    <property type="match status" value="1"/>
</dbReference>
<keyword evidence="4" id="KW-1185">Reference proteome</keyword>
<dbReference type="EMBL" id="CP000828">
    <property type="protein sequence ID" value="ABW25426.1"/>
    <property type="molecule type" value="Genomic_DNA"/>
</dbReference>
<evidence type="ECO:0000259" key="2">
    <source>
        <dbReference type="Pfam" id="PF08241"/>
    </source>
</evidence>